<organism evidence="3 4">
    <name type="scientific">Penicillium citrinum</name>
    <dbReference type="NCBI Taxonomy" id="5077"/>
    <lineage>
        <taxon>Eukaryota</taxon>
        <taxon>Fungi</taxon>
        <taxon>Dikarya</taxon>
        <taxon>Ascomycota</taxon>
        <taxon>Pezizomycotina</taxon>
        <taxon>Eurotiomycetes</taxon>
        <taxon>Eurotiomycetidae</taxon>
        <taxon>Eurotiales</taxon>
        <taxon>Aspergillaceae</taxon>
        <taxon>Penicillium</taxon>
    </lineage>
</organism>
<reference evidence="3" key="2">
    <citation type="journal article" date="2023" name="IMA Fungus">
        <title>Comparative genomic study of the Penicillium genus elucidates a diverse pangenome and 15 lateral gene transfer events.</title>
        <authorList>
            <person name="Petersen C."/>
            <person name="Sorensen T."/>
            <person name="Nielsen M.R."/>
            <person name="Sondergaard T.E."/>
            <person name="Sorensen J.L."/>
            <person name="Fitzpatrick D.A."/>
            <person name="Frisvad J.C."/>
            <person name="Nielsen K.L."/>
        </authorList>
    </citation>
    <scope>NUCLEOTIDE SEQUENCE</scope>
    <source>
        <strain evidence="3">IBT 23319</strain>
    </source>
</reference>
<evidence type="ECO:0000256" key="1">
    <source>
        <dbReference type="SAM" id="Phobius"/>
    </source>
</evidence>
<evidence type="ECO:0000313" key="4">
    <source>
        <dbReference type="Proteomes" id="UP001147733"/>
    </source>
</evidence>
<keyword evidence="4" id="KW-1185">Reference proteome</keyword>
<protein>
    <submittedName>
        <fullName evidence="3">Uncharacterized protein</fullName>
    </submittedName>
</protein>
<evidence type="ECO:0000313" key="3">
    <source>
        <dbReference type="EMBL" id="KAJ5242465.1"/>
    </source>
</evidence>
<dbReference type="AlphaFoldDB" id="A0A9W9PDB5"/>
<keyword evidence="1" id="KW-0812">Transmembrane</keyword>
<evidence type="ECO:0000256" key="2">
    <source>
        <dbReference type="SAM" id="SignalP"/>
    </source>
</evidence>
<feature type="signal peptide" evidence="2">
    <location>
        <begin position="1"/>
        <end position="23"/>
    </location>
</feature>
<dbReference type="Proteomes" id="UP001147733">
    <property type="component" value="Unassembled WGS sequence"/>
</dbReference>
<dbReference type="EMBL" id="JAPQKT010000001">
    <property type="protein sequence ID" value="KAJ5242465.1"/>
    <property type="molecule type" value="Genomic_DNA"/>
</dbReference>
<feature type="transmembrane region" description="Helical" evidence="1">
    <location>
        <begin position="47"/>
        <end position="64"/>
    </location>
</feature>
<accession>A0A9W9PDB5</accession>
<comment type="caution">
    <text evidence="3">The sequence shown here is derived from an EMBL/GenBank/DDBJ whole genome shotgun (WGS) entry which is preliminary data.</text>
</comment>
<keyword evidence="1" id="KW-0472">Membrane</keyword>
<proteinExistence type="predicted"/>
<sequence length="123" mass="13234">MSTILKASAASFVLLSLGHTISGREWTSDKVFKNIKGSRSWACGTVGWYQGSAFFFISGILHYQWSRDPATLQDPLNKAIAAIINVLLWISSSWYVKNGVTPSAVACGLSAALQGAAVLKEIL</sequence>
<dbReference type="OrthoDB" id="5399817at2759"/>
<feature type="chain" id="PRO_5040978482" evidence="2">
    <location>
        <begin position="24"/>
        <end position="123"/>
    </location>
</feature>
<keyword evidence="2" id="KW-0732">Signal</keyword>
<dbReference type="GeneID" id="81378879"/>
<feature type="transmembrane region" description="Helical" evidence="1">
    <location>
        <begin position="76"/>
        <end position="96"/>
    </location>
</feature>
<gene>
    <name evidence="3" type="ORF">N7469_000792</name>
</gene>
<keyword evidence="1" id="KW-1133">Transmembrane helix</keyword>
<dbReference type="RefSeq" id="XP_056505469.1">
    <property type="nucleotide sequence ID" value="XM_056639712.1"/>
</dbReference>
<name>A0A9W9PDB5_PENCI</name>
<reference evidence="3" key="1">
    <citation type="submission" date="2022-11" db="EMBL/GenBank/DDBJ databases">
        <authorList>
            <person name="Petersen C."/>
        </authorList>
    </citation>
    <scope>NUCLEOTIDE SEQUENCE</scope>
    <source>
        <strain evidence="3">IBT 23319</strain>
    </source>
</reference>